<comment type="similarity">
    <text evidence="1">Belongs to the glycosyl hydrolase 2 family.</text>
</comment>
<organism evidence="4 5">
    <name type="scientific">Olivibacter ginsenosidimutans</name>
    <dbReference type="NCBI Taxonomy" id="1176537"/>
    <lineage>
        <taxon>Bacteria</taxon>
        <taxon>Pseudomonadati</taxon>
        <taxon>Bacteroidota</taxon>
        <taxon>Sphingobacteriia</taxon>
        <taxon>Sphingobacteriales</taxon>
        <taxon>Sphingobacteriaceae</taxon>
        <taxon>Olivibacter</taxon>
    </lineage>
</organism>
<evidence type="ECO:0000313" key="5">
    <source>
        <dbReference type="Proteomes" id="UP001501411"/>
    </source>
</evidence>
<dbReference type="Gene3D" id="3.20.20.80">
    <property type="entry name" value="Glycosidases"/>
    <property type="match status" value="1"/>
</dbReference>
<name>A0ABP9BHR8_9SPHI</name>
<dbReference type="PANTHER" id="PTHR42732">
    <property type="entry name" value="BETA-GALACTOSIDASE"/>
    <property type="match status" value="1"/>
</dbReference>
<dbReference type="SUPFAM" id="SSF51445">
    <property type="entry name" value="(Trans)glycosidases"/>
    <property type="match status" value="1"/>
</dbReference>
<dbReference type="InterPro" id="IPR008979">
    <property type="entry name" value="Galactose-bd-like_sf"/>
</dbReference>
<protein>
    <submittedName>
        <fullName evidence="4">Glycoside hydrolase family 2 TIM barrel-domain containing protein</fullName>
    </submittedName>
</protein>
<dbReference type="Pfam" id="PF00703">
    <property type="entry name" value="Glyco_hydro_2"/>
    <property type="match status" value="1"/>
</dbReference>
<keyword evidence="5" id="KW-1185">Reference proteome</keyword>
<keyword evidence="4" id="KW-0378">Hydrolase</keyword>
<feature type="domain" description="Glycosyl hydrolases family 2 sugar binding" evidence="3">
    <location>
        <begin position="25"/>
        <end position="160"/>
    </location>
</feature>
<dbReference type="RefSeq" id="WP_345232142.1">
    <property type="nucleotide sequence ID" value="NZ_BAABIQ010000036.1"/>
</dbReference>
<dbReference type="GO" id="GO:0016787">
    <property type="term" value="F:hydrolase activity"/>
    <property type="evidence" value="ECO:0007669"/>
    <property type="project" value="UniProtKB-KW"/>
</dbReference>
<dbReference type="InterPro" id="IPR006102">
    <property type="entry name" value="Ig-like_GH2"/>
</dbReference>
<dbReference type="Proteomes" id="UP001501411">
    <property type="component" value="Unassembled WGS sequence"/>
</dbReference>
<dbReference type="Gene3D" id="2.60.40.10">
    <property type="entry name" value="Immunoglobulins"/>
    <property type="match status" value="1"/>
</dbReference>
<gene>
    <name evidence="4" type="ORF">GCM10023231_25160</name>
</gene>
<dbReference type="InterPro" id="IPR006104">
    <property type="entry name" value="Glyco_hydro_2_N"/>
</dbReference>
<comment type="caution">
    <text evidence="4">The sequence shown here is derived from an EMBL/GenBank/DDBJ whole genome shotgun (WGS) entry which is preliminary data.</text>
</comment>
<proteinExistence type="inferred from homology"/>
<evidence type="ECO:0000256" key="1">
    <source>
        <dbReference type="ARBA" id="ARBA00007401"/>
    </source>
</evidence>
<dbReference type="InterPro" id="IPR013783">
    <property type="entry name" value="Ig-like_fold"/>
</dbReference>
<dbReference type="SUPFAM" id="SSF49785">
    <property type="entry name" value="Galactose-binding domain-like"/>
    <property type="match status" value="1"/>
</dbReference>
<dbReference type="Gene3D" id="2.60.120.260">
    <property type="entry name" value="Galactose-binding domain-like"/>
    <property type="match status" value="1"/>
</dbReference>
<dbReference type="EMBL" id="BAABIQ010000036">
    <property type="protein sequence ID" value="GAA4795672.1"/>
    <property type="molecule type" value="Genomic_DNA"/>
</dbReference>
<dbReference type="Pfam" id="PF02837">
    <property type="entry name" value="Glyco_hydro_2_N"/>
    <property type="match status" value="1"/>
</dbReference>
<dbReference type="InterPro" id="IPR051913">
    <property type="entry name" value="GH2_Domain-Containing"/>
</dbReference>
<reference evidence="5" key="1">
    <citation type="journal article" date="2019" name="Int. J. Syst. Evol. Microbiol.">
        <title>The Global Catalogue of Microorganisms (GCM) 10K type strain sequencing project: providing services to taxonomists for standard genome sequencing and annotation.</title>
        <authorList>
            <consortium name="The Broad Institute Genomics Platform"/>
            <consortium name="The Broad Institute Genome Sequencing Center for Infectious Disease"/>
            <person name="Wu L."/>
            <person name="Ma J."/>
        </authorList>
    </citation>
    <scope>NUCLEOTIDE SEQUENCE [LARGE SCALE GENOMIC DNA]</scope>
    <source>
        <strain evidence="5">JCM 18200</strain>
    </source>
</reference>
<evidence type="ECO:0000313" key="4">
    <source>
        <dbReference type="EMBL" id="GAA4795672.1"/>
    </source>
</evidence>
<accession>A0ABP9BHR8</accession>
<dbReference type="PANTHER" id="PTHR42732:SF1">
    <property type="entry name" value="BETA-MANNOSIDASE"/>
    <property type="match status" value="1"/>
</dbReference>
<dbReference type="InterPro" id="IPR017853">
    <property type="entry name" value="GH"/>
</dbReference>
<evidence type="ECO:0000259" key="2">
    <source>
        <dbReference type="Pfam" id="PF00703"/>
    </source>
</evidence>
<feature type="domain" description="Glycoside hydrolase family 2 immunoglobulin-like beta-sandwich" evidence="2">
    <location>
        <begin position="200"/>
        <end position="306"/>
    </location>
</feature>
<sequence>MKNILFSLVAICLFSCQQEEKLRISLAGQWQFALDSTDRGIDEKWYAKSLTEVIDLPGTTDDAGKGIANTLKPAIDKPQILHLTRKNSYVGPAWYKKEVDIPAGWQHKNITLKLERVIWETALWVDGKKVRGKGESLSASHYYGLTTQLTPGKHVIALRIDNRKKYDISIDDKGHAYTNETQIMWNGVIGELALIAEDQVSIKQLDVYPDLEKKSIRIKAHIHNTSKATSGELVATVKETNGNAQLKPVKLENIVISEKEQIIELTYAMGDKFQTWSELSPVVYELNVRLKAGDAHSSKNTTFGMRDIKRVGAAILVNNQRVFMRGTLESCIFPLTGYPPTDKSGWEKVMKTAKEWGLNHLRFHSWCPPQAAFEVADELGMYLQIELPFWALNAGKDEPTNRFLYQEADRIVAEYGNHPSFCMFSMGNELQPDFDFLKNLLLHIKTNDSRRLYTTTSFTFERGHGDWPEPDDDFLITQWTKRGWVRGQGVFNEEPPRFDKDFSDASKDMPAPLITHEVGQYAVYPNLKEIEKYTGVLDPLNFKGVKQELERKGLITKADDYLKASGRLATLLYKEEIERALKTTGCSGFQLLDLHDYPGQSTALVGLLDAFWDSKGFTSSKEFQQFCSSVVPLIRYPKAVYTNDETFTSGVEIANYSNADIKDKPIIWELKDTKGRSIQHGIFTNTHAPAGYNTKIGKINCPLTPIDSAGEFTLSVHIRETEYMNSWKIWVYPRSLAIEKKDVLVTSNMQEAHKALKEGKKVLFNPSYETVKGLEGKFLPVFWSPVHFPKQAGTMGILCDPNHPMFAHFPTEMHTNWQWWNLLIESKTMITDSLYHNIEPIVECVDNFANNRRLASVFETQCENGKLLVCSMDLIRNMDASPEKRQFLYSVLEYMNSAAFKPTKNITFEKIAALIDPSQSKYERASAASIY</sequence>
<evidence type="ECO:0000259" key="3">
    <source>
        <dbReference type="Pfam" id="PF02837"/>
    </source>
</evidence>